<feature type="transmembrane region" description="Helical" evidence="2">
    <location>
        <begin position="58"/>
        <end position="78"/>
    </location>
</feature>
<feature type="transmembrane region" description="Helical" evidence="2">
    <location>
        <begin position="227"/>
        <end position="251"/>
    </location>
</feature>
<keyword evidence="2" id="KW-0472">Membrane</keyword>
<feature type="transmembrane region" description="Helical" evidence="2">
    <location>
        <begin position="185"/>
        <end position="206"/>
    </location>
</feature>
<protein>
    <recommendedName>
        <fullName evidence="5">G-protein coupled receptors family 1 profile domain-containing protein</fullName>
    </recommendedName>
</protein>
<dbReference type="AlphaFoldDB" id="A0A2A9NPZ4"/>
<keyword evidence="4" id="KW-1185">Reference proteome</keyword>
<feature type="transmembrane region" description="Helical" evidence="2">
    <location>
        <begin position="25"/>
        <end position="46"/>
    </location>
</feature>
<evidence type="ECO:0000256" key="1">
    <source>
        <dbReference type="SAM" id="MobiDB-lite"/>
    </source>
</evidence>
<feature type="transmembrane region" description="Helical" evidence="2">
    <location>
        <begin position="140"/>
        <end position="165"/>
    </location>
</feature>
<evidence type="ECO:0000256" key="2">
    <source>
        <dbReference type="SAM" id="Phobius"/>
    </source>
</evidence>
<feature type="region of interest" description="Disordered" evidence="1">
    <location>
        <begin position="324"/>
        <end position="344"/>
    </location>
</feature>
<feature type="transmembrane region" description="Helical" evidence="2">
    <location>
        <begin position="109"/>
        <end position="128"/>
    </location>
</feature>
<gene>
    <name evidence="3" type="ORF">AMATHDRAFT_4555</name>
</gene>
<accession>A0A2A9NPZ4</accession>
<dbReference type="OrthoDB" id="2641762at2759"/>
<sequence length="344" mass="38258">MSNYGPQDEDAYTIFLEKTFLAGDFVTGVGYGVQLVLYVICARYLWSQRQRRGRISMFLLAYTTLLVLLESTFASVGARTVEDMYISNRNYPGGPWQYFLATQYLPENVIFYASFFTLTFLSDLLVLWRCWVIWMASGKIVATAVVTFPTLLLLASFALGTIWTLQSSQPGLSLYSSAPIAFGTAYYIISLSVNITVTILIIVRLVMHRRAIVQTLPEEHAKHYLSLATVVIESAALYSVFALIFIVSYAINNPINQIFLAVSSSCQQIAGYLIILRLAQGRAWSPATLGVNGTRMTEQLSTMRFGIANEQSVTLDMESQETPVSTSLFKQSGTGTDVGLSEKY</sequence>
<dbReference type="STRING" id="703135.A0A2A9NPZ4"/>
<name>A0A2A9NPZ4_9AGAR</name>
<keyword evidence="2" id="KW-1133">Transmembrane helix</keyword>
<organism evidence="3 4">
    <name type="scientific">Amanita thiersii Skay4041</name>
    <dbReference type="NCBI Taxonomy" id="703135"/>
    <lineage>
        <taxon>Eukaryota</taxon>
        <taxon>Fungi</taxon>
        <taxon>Dikarya</taxon>
        <taxon>Basidiomycota</taxon>
        <taxon>Agaricomycotina</taxon>
        <taxon>Agaricomycetes</taxon>
        <taxon>Agaricomycetidae</taxon>
        <taxon>Agaricales</taxon>
        <taxon>Pluteineae</taxon>
        <taxon>Amanitaceae</taxon>
        <taxon>Amanita</taxon>
    </lineage>
</organism>
<evidence type="ECO:0000313" key="4">
    <source>
        <dbReference type="Proteomes" id="UP000242287"/>
    </source>
</evidence>
<dbReference type="EMBL" id="KZ302019">
    <property type="protein sequence ID" value="PFH49790.1"/>
    <property type="molecule type" value="Genomic_DNA"/>
</dbReference>
<reference evidence="3 4" key="1">
    <citation type="submission" date="2014-02" db="EMBL/GenBank/DDBJ databases">
        <title>Transposable element dynamics among asymbiotic and ectomycorrhizal Amanita fungi.</title>
        <authorList>
            <consortium name="DOE Joint Genome Institute"/>
            <person name="Hess J."/>
            <person name="Skrede I."/>
            <person name="Wolfe B."/>
            <person name="LaButti K."/>
            <person name="Ohm R.A."/>
            <person name="Grigoriev I.V."/>
            <person name="Pringle A."/>
        </authorList>
    </citation>
    <scope>NUCLEOTIDE SEQUENCE [LARGE SCALE GENOMIC DNA]</scope>
    <source>
        <strain evidence="3 4">SKay4041</strain>
    </source>
</reference>
<evidence type="ECO:0000313" key="3">
    <source>
        <dbReference type="EMBL" id="PFH49790.1"/>
    </source>
</evidence>
<dbReference type="Proteomes" id="UP000242287">
    <property type="component" value="Unassembled WGS sequence"/>
</dbReference>
<keyword evidence="2" id="KW-0812">Transmembrane</keyword>
<feature type="compositionally biased region" description="Polar residues" evidence="1">
    <location>
        <begin position="324"/>
        <end position="335"/>
    </location>
</feature>
<evidence type="ECO:0008006" key="5">
    <source>
        <dbReference type="Google" id="ProtNLM"/>
    </source>
</evidence>
<proteinExistence type="predicted"/>